<comment type="caution">
    <text evidence="1">The sequence shown here is derived from an EMBL/GenBank/DDBJ whole genome shotgun (WGS) entry which is preliminary data.</text>
</comment>
<proteinExistence type="predicted"/>
<organism evidence="1 2">
    <name type="scientific">Ramlibacter albus</name>
    <dbReference type="NCBI Taxonomy" id="2079448"/>
    <lineage>
        <taxon>Bacteria</taxon>
        <taxon>Pseudomonadati</taxon>
        <taxon>Pseudomonadota</taxon>
        <taxon>Betaproteobacteria</taxon>
        <taxon>Burkholderiales</taxon>
        <taxon>Comamonadaceae</taxon>
        <taxon>Ramlibacter</taxon>
    </lineage>
</organism>
<name>A0A923MEA6_9BURK</name>
<dbReference type="EMBL" id="JACORU010000013">
    <property type="protein sequence ID" value="MBC5767908.1"/>
    <property type="molecule type" value="Genomic_DNA"/>
</dbReference>
<evidence type="ECO:0000313" key="1">
    <source>
        <dbReference type="EMBL" id="MBC5767908.1"/>
    </source>
</evidence>
<reference evidence="1" key="1">
    <citation type="submission" date="2020-08" db="EMBL/GenBank/DDBJ databases">
        <title>Ramlibacter sp. GTP1 16S ribosomal RNA gene genome sequencing and assembly.</title>
        <authorList>
            <person name="Kang M."/>
        </authorList>
    </citation>
    <scope>NUCLEOTIDE SEQUENCE</scope>
    <source>
        <strain evidence="1">GTP1</strain>
    </source>
</reference>
<accession>A0A923MEA6</accession>
<dbReference type="Proteomes" id="UP000596827">
    <property type="component" value="Unassembled WGS sequence"/>
</dbReference>
<evidence type="ECO:0000313" key="2">
    <source>
        <dbReference type="Proteomes" id="UP000596827"/>
    </source>
</evidence>
<gene>
    <name evidence="1" type="ORF">H8R02_25825</name>
</gene>
<dbReference type="AlphaFoldDB" id="A0A923MEA6"/>
<keyword evidence="2" id="KW-1185">Reference proteome</keyword>
<protein>
    <submittedName>
        <fullName evidence="1">Uncharacterized protein</fullName>
    </submittedName>
</protein>
<dbReference type="RefSeq" id="WP_187084393.1">
    <property type="nucleotide sequence ID" value="NZ_JACORU010000013.1"/>
</dbReference>
<sequence length="112" mass="12628">MASLYDTLYAIARRTSSFTEFLGLGADGPDSKLPEPGDLIYRLKHWPHLPHRQKTADVLRTLSVMSHRPVNRKWILASSRLNEKQVDSLLARLVDQGAVEVTDTSQFARAAR</sequence>